<evidence type="ECO:0000259" key="2">
    <source>
        <dbReference type="Pfam" id="PF03819"/>
    </source>
</evidence>
<dbReference type="CDD" id="cd11541">
    <property type="entry name" value="NTP-PPase_u4"/>
    <property type="match status" value="1"/>
</dbReference>
<proteinExistence type="predicted"/>
<feature type="region of interest" description="Disordered" evidence="1">
    <location>
        <begin position="1"/>
        <end position="32"/>
    </location>
</feature>
<dbReference type="AlphaFoldDB" id="A0A7S1MSX3"/>
<evidence type="ECO:0000256" key="1">
    <source>
        <dbReference type="SAM" id="MobiDB-lite"/>
    </source>
</evidence>
<evidence type="ECO:0000313" key="3">
    <source>
        <dbReference type="EMBL" id="CAD9138140.1"/>
    </source>
</evidence>
<accession>A0A7S1MSX3</accession>
<gene>
    <name evidence="3" type="ORF">ACAT0790_LOCUS25572</name>
</gene>
<dbReference type="SUPFAM" id="SSF101386">
    <property type="entry name" value="all-alpha NTP pyrophosphatases"/>
    <property type="match status" value="1"/>
</dbReference>
<feature type="domain" description="NTP pyrophosphohydrolase MazG-like" evidence="2">
    <location>
        <begin position="72"/>
        <end position="141"/>
    </location>
</feature>
<organism evidence="3">
    <name type="scientific">Alexandrium catenella</name>
    <name type="common">Red tide dinoflagellate</name>
    <name type="synonym">Gonyaulax catenella</name>
    <dbReference type="NCBI Taxonomy" id="2925"/>
    <lineage>
        <taxon>Eukaryota</taxon>
        <taxon>Sar</taxon>
        <taxon>Alveolata</taxon>
        <taxon>Dinophyceae</taxon>
        <taxon>Gonyaulacales</taxon>
        <taxon>Pyrocystaceae</taxon>
        <taxon>Alexandrium</taxon>
    </lineage>
</organism>
<protein>
    <recommendedName>
        <fullName evidence="2">NTP pyrophosphohydrolase MazG-like domain-containing protein</fullName>
    </recommendedName>
</protein>
<dbReference type="Gene3D" id="1.10.287.1080">
    <property type="entry name" value="MazG-like"/>
    <property type="match status" value="1"/>
</dbReference>
<dbReference type="Pfam" id="PF03819">
    <property type="entry name" value="MazG"/>
    <property type="match status" value="1"/>
</dbReference>
<sequence length="152" mass="16378">MAVAAAEVPPKRARIEGPAELAPMSTLPTPSRPAVRFAEEEAPLELSEYQRRAMATAFYPQKGNNVAYAALGLAGESGEVANKVKKVLRDAGGDFSLERRREIADEVGDVLWYAAALANELGVPLEEIARRNLAKLKSRSERGAMAGSGDRR</sequence>
<reference evidence="3" key="1">
    <citation type="submission" date="2021-01" db="EMBL/GenBank/DDBJ databases">
        <authorList>
            <person name="Corre E."/>
            <person name="Pelletier E."/>
            <person name="Niang G."/>
            <person name="Scheremetjew M."/>
            <person name="Finn R."/>
            <person name="Kale V."/>
            <person name="Holt S."/>
            <person name="Cochrane G."/>
            <person name="Meng A."/>
            <person name="Brown T."/>
            <person name="Cohen L."/>
        </authorList>
    </citation>
    <scope>NUCLEOTIDE SEQUENCE</scope>
    <source>
        <strain evidence="3">OF101</strain>
    </source>
</reference>
<name>A0A7S1MSX3_ALECA</name>
<dbReference type="InterPro" id="IPR011379">
    <property type="entry name" value="MazG-related_GP37"/>
</dbReference>
<dbReference type="InterPro" id="IPR004518">
    <property type="entry name" value="MazG-like_dom"/>
</dbReference>
<dbReference type="EMBL" id="HBGE01042354">
    <property type="protein sequence ID" value="CAD9138140.1"/>
    <property type="molecule type" value="Transcribed_RNA"/>
</dbReference>